<proteinExistence type="inferred from homology"/>
<keyword evidence="6" id="KW-1185">Reference proteome</keyword>
<dbReference type="RefSeq" id="WP_249915510.1">
    <property type="nucleotide sequence ID" value="NZ_JAMGBB010000001.1"/>
</dbReference>
<evidence type="ECO:0000256" key="4">
    <source>
        <dbReference type="ARBA" id="ARBA00022833"/>
    </source>
</evidence>
<dbReference type="SMART" id="SM00947">
    <property type="entry name" value="Pro_CA"/>
    <property type="match status" value="1"/>
</dbReference>
<evidence type="ECO:0000256" key="1">
    <source>
        <dbReference type="ARBA" id="ARBA00001947"/>
    </source>
</evidence>
<evidence type="ECO:0000256" key="3">
    <source>
        <dbReference type="ARBA" id="ARBA00022723"/>
    </source>
</evidence>
<comment type="cofactor">
    <cofactor evidence="1">
        <name>Zn(2+)</name>
        <dbReference type="ChEBI" id="CHEBI:29105"/>
    </cofactor>
</comment>
<dbReference type="Gene3D" id="3.40.1050.10">
    <property type="entry name" value="Carbonic anhydrase"/>
    <property type="match status" value="1"/>
</dbReference>
<name>A0ABT0S9M3_9SPHN</name>
<sequence length="198" mass="21289">MGKFAQFAFSAQADYDEAAVRQAFSQAVPLKTLVICCYDPRAARVPQLVAERLGDIYPGEVVEDSDGHKVASTTTIFPIIVAGGRAFDALRSVAVAQHLFGIENVVVVHHSQCGATTFTAEGIINAFQSEQQVDIADAFPRQALCISDYEESLKGDVALLRSHPAVPRSAAIFGFFYEIDSDELTLVARDPGRGPGAQ</sequence>
<dbReference type="PANTHER" id="PTHR43175:SF3">
    <property type="entry name" value="CARBON DISULFIDE HYDROLASE"/>
    <property type="match status" value="1"/>
</dbReference>
<evidence type="ECO:0000313" key="6">
    <source>
        <dbReference type="Proteomes" id="UP001165383"/>
    </source>
</evidence>
<evidence type="ECO:0008006" key="7">
    <source>
        <dbReference type="Google" id="ProtNLM"/>
    </source>
</evidence>
<dbReference type="SUPFAM" id="SSF53056">
    <property type="entry name" value="beta-carbonic anhydrase, cab"/>
    <property type="match status" value="1"/>
</dbReference>
<dbReference type="Proteomes" id="UP001165383">
    <property type="component" value="Unassembled WGS sequence"/>
</dbReference>
<accession>A0ABT0S9M3</accession>
<comment type="caution">
    <text evidence="5">The sequence shown here is derived from an EMBL/GenBank/DDBJ whole genome shotgun (WGS) entry which is preliminary data.</text>
</comment>
<evidence type="ECO:0000256" key="2">
    <source>
        <dbReference type="ARBA" id="ARBA00006217"/>
    </source>
</evidence>
<protein>
    <recommendedName>
        <fullName evidence="7">Carbonic anhydrase</fullName>
    </recommendedName>
</protein>
<comment type="similarity">
    <text evidence="2">Belongs to the beta-class carbonic anhydrase family.</text>
</comment>
<keyword evidence="3" id="KW-0479">Metal-binding</keyword>
<dbReference type="InterPro" id="IPR036874">
    <property type="entry name" value="Carbonic_anhydrase_sf"/>
</dbReference>
<reference evidence="5" key="1">
    <citation type="submission" date="2022-05" db="EMBL/GenBank/DDBJ databases">
        <authorList>
            <person name="Jo J.-H."/>
            <person name="Im W.-T."/>
        </authorList>
    </citation>
    <scope>NUCLEOTIDE SEQUENCE</scope>
    <source>
        <strain evidence="5">RB56-2</strain>
    </source>
</reference>
<evidence type="ECO:0000313" key="5">
    <source>
        <dbReference type="EMBL" id="MCL6741106.1"/>
    </source>
</evidence>
<gene>
    <name evidence="5" type="ORF">LZ518_08180</name>
</gene>
<keyword evidence="4" id="KW-0862">Zinc</keyword>
<organism evidence="5 6">
    <name type="scientific">Sphingomonas brevis</name>
    <dbReference type="NCBI Taxonomy" id="2908206"/>
    <lineage>
        <taxon>Bacteria</taxon>
        <taxon>Pseudomonadati</taxon>
        <taxon>Pseudomonadota</taxon>
        <taxon>Alphaproteobacteria</taxon>
        <taxon>Sphingomonadales</taxon>
        <taxon>Sphingomonadaceae</taxon>
        <taxon>Sphingomonas</taxon>
    </lineage>
</organism>
<dbReference type="InterPro" id="IPR001765">
    <property type="entry name" value="Carbonic_anhydrase"/>
</dbReference>
<dbReference type="EMBL" id="JAMGBB010000001">
    <property type="protein sequence ID" value="MCL6741106.1"/>
    <property type="molecule type" value="Genomic_DNA"/>
</dbReference>
<dbReference type="PANTHER" id="PTHR43175">
    <property type="entry name" value="CARBONIC ANHYDRASE"/>
    <property type="match status" value="1"/>
</dbReference>